<dbReference type="EMBL" id="JARGCK010000031">
    <property type="protein sequence ID" value="MDK9867181.1"/>
    <property type="molecule type" value="Genomic_DNA"/>
</dbReference>
<evidence type="ECO:0000313" key="2">
    <source>
        <dbReference type="Proteomes" id="UP001174037"/>
    </source>
</evidence>
<comment type="caution">
    <text evidence="1">The sequence shown here is derived from an EMBL/GenBank/DDBJ whole genome shotgun (WGS) entry which is preliminary data.</text>
</comment>
<dbReference type="AlphaFoldDB" id="A0AAW7AJ58"/>
<organism evidence="1 2">
    <name type="scientific">Staphylococcus equorum</name>
    <dbReference type="NCBI Taxonomy" id="246432"/>
    <lineage>
        <taxon>Bacteria</taxon>
        <taxon>Bacillati</taxon>
        <taxon>Bacillota</taxon>
        <taxon>Bacilli</taxon>
        <taxon>Bacillales</taxon>
        <taxon>Staphylococcaceae</taxon>
        <taxon>Staphylococcus</taxon>
    </lineage>
</organism>
<reference evidence="1" key="2">
    <citation type="submission" date="2023-03" db="EMBL/GenBank/DDBJ databases">
        <authorList>
            <person name="Vazquez L."/>
            <person name="Rodriguez J."/>
            <person name="Mayo B."/>
            <person name="Florez A.B."/>
        </authorList>
    </citation>
    <scope>NUCLEOTIDE SEQUENCE</scope>
    <source>
        <strain evidence="1">5A3I</strain>
    </source>
</reference>
<evidence type="ECO:0000313" key="1">
    <source>
        <dbReference type="EMBL" id="MDK9867181.1"/>
    </source>
</evidence>
<gene>
    <name evidence="1" type="ORF">P1A27_14735</name>
</gene>
<dbReference type="Proteomes" id="UP001174037">
    <property type="component" value="Unassembled WGS sequence"/>
</dbReference>
<protein>
    <submittedName>
        <fullName evidence="1">Uncharacterized protein</fullName>
    </submittedName>
</protein>
<proteinExistence type="predicted"/>
<dbReference type="RefSeq" id="WP_232045967.1">
    <property type="nucleotide sequence ID" value="NZ_JARGCK010000031.1"/>
</dbReference>
<reference evidence="1" key="1">
    <citation type="journal article" date="2023" name="Int. J. Mol. Sci.">
        <title>Antibiotic Resistance/Susceptibility Profiles of Staphylococcus equorum Strains from Cheese, and Genome Analysis for Antibiotic Resistance Genes.</title>
        <authorList>
            <person name="Vazquez L."/>
            <person name="Srednik M.E."/>
            <person name="Rodriguez J."/>
            <person name="Florez A.B."/>
            <person name="Mayo B."/>
        </authorList>
    </citation>
    <scope>NUCLEOTIDE SEQUENCE</scope>
    <source>
        <strain evidence="1">5A3I</strain>
    </source>
</reference>
<sequence length="106" mass="12536">MKGNIQCPRLIKGSLLDFVLETVDVFVNGSKNDCELVNFNYKEGKVVSRYSTKFERNSKLRKEQLISTVKVVRYVVFDFERNFMGHRESFIEVHHIKSMFTIRKLK</sequence>
<name>A0AAW7AJ58_9STAP</name>
<accession>A0AAW7AJ58</accession>